<comment type="similarity">
    <text evidence="1">Belongs to the IlvD/Edd family.</text>
</comment>
<accession>I3TSB9</accession>
<dbReference type="EMBL" id="CP003237">
    <property type="protein sequence ID" value="AFK55657.1"/>
    <property type="molecule type" value="Genomic_DNA"/>
</dbReference>
<gene>
    <name evidence="8" type="primary">ilvD</name>
    <name evidence="8" type="ordered locus">TMO_a0254</name>
</gene>
<dbReference type="GO" id="GO:0016836">
    <property type="term" value="F:hydro-lyase activity"/>
    <property type="evidence" value="ECO:0007669"/>
    <property type="project" value="UniProtKB-ARBA"/>
</dbReference>
<evidence type="ECO:0000256" key="1">
    <source>
        <dbReference type="ARBA" id="ARBA00006486"/>
    </source>
</evidence>
<dbReference type="PATRIC" id="fig|1110502.3.peg.3907"/>
<keyword evidence="5" id="KW-0456">Lyase</keyword>
<dbReference type="NCBIfam" id="NF009559">
    <property type="entry name" value="PRK13016.1"/>
    <property type="match status" value="1"/>
</dbReference>
<dbReference type="InterPro" id="IPR037237">
    <property type="entry name" value="IlvD/EDD_N"/>
</dbReference>
<evidence type="ECO:0000259" key="7">
    <source>
        <dbReference type="Pfam" id="PF24877"/>
    </source>
</evidence>
<dbReference type="SUPFAM" id="SSF143975">
    <property type="entry name" value="IlvD/EDD N-terminal domain-like"/>
    <property type="match status" value="1"/>
</dbReference>
<dbReference type="PROSITE" id="PS00886">
    <property type="entry name" value="ILVD_EDD_1"/>
    <property type="match status" value="1"/>
</dbReference>
<feature type="domain" description="Dihydroxy-acid/6-phosphogluconate dehydratase N-terminal" evidence="6">
    <location>
        <begin position="45"/>
        <end position="357"/>
    </location>
</feature>
<keyword evidence="2" id="KW-0479">Metal-binding</keyword>
<geneLocation type="plasmid" evidence="8 9">
    <name>pTM1</name>
</geneLocation>
<reference evidence="8 9" key="1">
    <citation type="journal article" date="2012" name="J. Am. Chem. Soc.">
        <title>Bacterial biosynthesis and maturation of the didemnin anti-cancer agents.</title>
        <authorList>
            <person name="Xu Y."/>
            <person name="Kersten R.D."/>
            <person name="Nam S.J."/>
            <person name="Lu L."/>
            <person name="Al-Suwailem A.M."/>
            <person name="Zheng H."/>
            <person name="Fenical W."/>
            <person name="Dorrestein P.C."/>
            <person name="Moore B.S."/>
            <person name="Qian P.Y."/>
        </authorList>
    </citation>
    <scope>NUCLEOTIDE SEQUENCE [LARGE SCALE GENOMIC DNA]</scope>
    <source>
        <strain evidence="8 9">KA081020-065</strain>
    </source>
</reference>
<dbReference type="Gene3D" id="3.50.30.80">
    <property type="entry name" value="IlvD/EDD C-terminal domain-like"/>
    <property type="match status" value="1"/>
</dbReference>
<dbReference type="InterPro" id="IPR052352">
    <property type="entry name" value="Sugar_Degrad_Dehydratases"/>
</dbReference>
<dbReference type="SUPFAM" id="SSF52016">
    <property type="entry name" value="LeuD/IlvD-like"/>
    <property type="match status" value="1"/>
</dbReference>
<evidence type="ECO:0000256" key="2">
    <source>
        <dbReference type="ARBA" id="ARBA00022723"/>
    </source>
</evidence>
<dbReference type="InterPro" id="IPR042096">
    <property type="entry name" value="Dihydro-acid_dehy_C"/>
</dbReference>
<dbReference type="AlphaFoldDB" id="I3TSB9"/>
<organism evidence="8 9">
    <name type="scientific">Tistrella mobilis (strain KA081020-065)</name>
    <dbReference type="NCBI Taxonomy" id="1110502"/>
    <lineage>
        <taxon>Bacteria</taxon>
        <taxon>Pseudomonadati</taxon>
        <taxon>Pseudomonadota</taxon>
        <taxon>Alphaproteobacteria</taxon>
        <taxon>Geminicoccales</taxon>
        <taxon>Geminicoccaceae</taxon>
        <taxon>Tistrella</taxon>
    </lineage>
</organism>
<evidence type="ECO:0000256" key="5">
    <source>
        <dbReference type="ARBA" id="ARBA00023239"/>
    </source>
</evidence>
<dbReference type="GO" id="GO:0046872">
    <property type="term" value="F:metal ion binding"/>
    <property type="evidence" value="ECO:0007669"/>
    <property type="project" value="UniProtKB-KW"/>
</dbReference>
<proteinExistence type="inferred from homology"/>
<dbReference type="Proteomes" id="UP000005258">
    <property type="component" value="Plasmid pTM1"/>
</dbReference>
<evidence type="ECO:0000313" key="8">
    <source>
        <dbReference type="EMBL" id="AFK55657.1"/>
    </source>
</evidence>
<evidence type="ECO:0000313" key="9">
    <source>
        <dbReference type="Proteomes" id="UP000005258"/>
    </source>
</evidence>
<dbReference type="PANTHER" id="PTHR43183">
    <property type="entry name" value="HYPOTHETICAL DIHYDROXYACID DEHYDRATASE (EUROFUNG)-RELATED"/>
    <property type="match status" value="1"/>
</dbReference>
<evidence type="ECO:0000259" key="6">
    <source>
        <dbReference type="Pfam" id="PF00920"/>
    </source>
</evidence>
<protein>
    <submittedName>
        <fullName evidence="8">Dihydroxy-acid dehydratase</fullName>
    </submittedName>
</protein>
<dbReference type="Pfam" id="PF24877">
    <property type="entry name" value="ILV_EDD_C"/>
    <property type="match status" value="1"/>
</dbReference>
<feature type="domain" description="Dihydroxy-acid/6-phosphogluconate dehydratase C-terminal" evidence="7">
    <location>
        <begin position="368"/>
        <end position="561"/>
    </location>
</feature>
<keyword evidence="3" id="KW-0408">Iron</keyword>
<dbReference type="RefSeq" id="WP_014747334.1">
    <property type="nucleotide sequence ID" value="NC_017957.2"/>
</dbReference>
<dbReference type="HOGENOM" id="CLU_014271_3_1_5"/>
<dbReference type="Pfam" id="PF00920">
    <property type="entry name" value="ILVD_EDD_N"/>
    <property type="match status" value="1"/>
</dbReference>
<keyword evidence="4" id="KW-0411">Iron-sulfur</keyword>
<dbReference type="InterPro" id="IPR020558">
    <property type="entry name" value="DiOHA_6PGluconate_deHydtase_CS"/>
</dbReference>
<name>I3TSB9_TISMK</name>
<dbReference type="PANTHER" id="PTHR43183:SF1">
    <property type="entry name" value="HYPOTHETICAL DIHYDROXY-ACID DEHYDRATASE (EUROFUNG)-RELATED"/>
    <property type="match status" value="1"/>
</dbReference>
<evidence type="ECO:0000256" key="3">
    <source>
        <dbReference type="ARBA" id="ARBA00023004"/>
    </source>
</evidence>
<dbReference type="KEGG" id="tmo:TMO_a0254"/>
<dbReference type="NCBIfam" id="NF004784">
    <property type="entry name" value="PRK06131.1"/>
    <property type="match status" value="1"/>
</dbReference>
<dbReference type="FunFam" id="3.50.30.80:FF:000001">
    <property type="entry name" value="Dihydroxy-acid dehydratase"/>
    <property type="match status" value="1"/>
</dbReference>
<dbReference type="GO" id="GO:0051536">
    <property type="term" value="F:iron-sulfur cluster binding"/>
    <property type="evidence" value="ECO:0007669"/>
    <property type="project" value="UniProtKB-KW"/>
</dbReference>
<sequence length="580" mass="62888">MAFTKAPWPRRLRSQEWYGGTSRDNIYHRGWMRNQGLPYDLFDGRPVIGICNTWSELTPCNAHLRDLAERVKRGVYEAGGLPVEFPVFSAAESSLRPTAMLYRNLAAMDVEEALRAQPIDGVVLMAGCDKTTPALLMGACSVDLPAIVVSGGPMLNGWFRGERVGSGTALWQMSEDIKAGKLTREDFLEAEQAMSRSAGSCNTMGTASSMASMAEALGMALSGNAAIPAVDARRRVMAHLTGRRIVEMVKDDLKPSDILTRPAFENAIRVNGAIGGSTNAVVHLLAIAGRVGVDLTLDDWDRLGRDVPTIVNLMPSGKYLMEEFFYAGGLPVVIKRLCEDGLLQGDVLTVSGETLWDEVKDARNWNEDVIRPADKALTPHGGIAVLRGNLAPLGAVIKPSAASPHLMKHRGRAVVFETIEHYKARINDESLDIDESCVMVLKNCGPRGYPGMAEVGNMGLPPKVLRKGITDMVRISDARMSGTAYGTVVLHTSPEAAVGGPLAIVRDGDMIELDVEARTLHLDVPEAEIARRLAAWTSPVSPPEGGYVRLFHEHVMGADTGVDFDFLRGCRGKEVPRDSH</sequence>
<dbReference type="NCBIfam" id="NF009560">
    <property type="entry name" value="PRK13017.1"/>
    <property type="match status" value="1"/>
</dbReference>
<dbReference type="InterPro" id="IPR000581">
    <property type="entry name" value="ILV_EDD_N"/>
</dbReference>
<keyword evidence="8" id="KW-0614">Plasmid</keyword>
<keyword evidence="9" id="KW-1185">Reference proteome</keyword>
<dbReference type="InterPro" id="IPR056740">
    <property type="entry name" value="ILV_EDD_C"/>
</dbReference>
<evidence type="ECO:0000256" key="4">
    <source>
        <dbReference type="ARBA" id="ARBA00023014"/>
    </source>
</evidence>